<accession>A0AC34FEE1</accession>
<name>A0AC34FEE1_9BILA</name>
<dbReference type="WBParaSite" id="ES5_v2.g15181.t1">
    <property type="protein sequence ID" value="ES5_v2.g15181.t1"/>
    <property type="gene ID" value="ES5_v2.g15181"/>
</dbReference>
<organism evidence="1 2">
    <name type="scientific">Panagrolaimus sp. ES5</name>
    <dbReference type="NCBI Taxonomy" id="591445"/>
    <lineage>
        <taxon>Eukaryota</taxon>
        <taxon>Metazoa</taxon>
        <taxon>Ecdysozoa</taxon>
        <taxon>Nematoda</taxon>
        <taxon>Chromadorea</taxon>
        <taxon>Rhabditida</taxon>
        <taxon>Tylenchina</taxon>
        <taxon>Panagrolaimomorpha</taxon>
        <taxon>Panagrolaimoidea</taxon>
        <taxon>Panagrolaimidae</taxon>
        <taxon>Panagrolaimus</taxon>
    </lineage>
</organism>
<evidence type="ECO:0000313" key="1">
    <source>
        <dbReference type="Proteomes" id="UP000887579"/>
    </source>
</evidence>
<dbReference type="Proteomes" id="UP000887579">
    <property type="component" value="Unplaced"/>
</dbReference>
<reference evidence="2" key="1">
    <citation type="submission" date="2022-11" db="UniProtKB">
        <authorList>
            <consortium name="WormBaseParasite"/>
        </authorList>
    </citation>
    <scope>IDENTIFICATION</scope>
</reference>
<proteinExistence type="predicted"/>
<sequence>MGYESDLPIYAPRPGYNPQITASAPISAPSNDPPPEYHAPTPKTTTVTKTVYIPVPQPQLDRKSQRMICPNCHKNIKTKVTYKSSGSAWASCCLLACLGCCLCCLLPFCLDSFQDIEHTCPKCKAYIGKYYK</sequence>
<evidence type="ECO:0000313" key="2">
    <source>
        <dbReference type="WBParaSite" id="ES5_v2.g15181.t1"/>
    </source>
</evidence>
<protein>
    <submittedName>
        <fullName evidence="2">LITAF domain-containing protein</fullName>
    </submittedName>
</protein>